<gene>
    <name evidence="1" type="ORF">CR513_30281</name>
</gene>
<feature type="non-terminal residue" evidence="1">
    <location>
        <position position="1"/>
    </location>
</feature>
<dbReference type="AlphaFoldDB" id="A0A371GCA0"/>
<dbReference type="EMBL" id="QJKJ01006034">
    <property type="protein sequence ID" value="RDX88165.1"/>
    <property type="molecule type" value="Genomic_DNA"/>
</dbReference>
<accession>A0A371GCA0</accession>
<protein>
    <submittedName>
        <fullName evidence="1">Uncharacterized protein</fullName>
    </submittedName>
</protein>
<keyword evidence="2" id="KW-1185">Reference proteome</keyword>
<reference evidence="1" key="1">
    <citation type="submission" date="2018-05" db="EMBL/GenBank/DDBJ databases">
        <title>Draft genome of Mucuna pruriens seed.</title>
        <authorList>
            <person name="Nnadi N.E."/>
            <person name="Vos R."/>
            <person name="Hasami M.H."/>
            <person name="Devisetty U.K."/>
            <person name="Aguiy J.C."/>
        </authorList>
    </citation>
    <scope>NUCLEOTIDE SEQUENCE [LARGE SCALE GENOMIC DNA]</scope>
    <source>
        <strain evidence="1">JCA_2017</strain>
    </source>
</reference>
<comment type="caution">
    <text evidence="1">The sequence shown here is derived from an EMBL/GenBank/DDBJ whole genome shotgun (WGS) entry which is preliminary data.</text>
</comment>
<sequence>MCRLRKTIKPHHQPSVTMRVVGEHLIDSTLPIDIELDGQTTEPKEVLKSRSIAQHGQQVPQEHFPYFNHEYKVASISGGIDRLNSELAYE</sequence>
<dbReference type="Proteomes" id="UP000257109">
    <property type="component" value="Unassembled WGS sequence"/>
</dbReference>
<name>A0A371GCA0_MUCPR</name>
<evidence type="ECO:0000313" key="1">
    <source>
        <dbReference type="EMBL" id="RDX88165.1"/>
    </source>
</evidence>
<evidence type="ECO:0000313" key="2">
    <source>
        <dbReference type="Proteomes" id="UP000257109"/>
    </source>
</evidence>
<organism evidence="1 2">
    <name type="scientific">Mucuna pruriens</name>
    <name type="common">Velvet bean</name>
    <name type="synonym">Dolichos pruriens</name>
    <dbReference type="NCBI Taxonomy" id="157652"/>
    <lineage>
        <taxon>Eukaryota</taxon>
        <taxon>Viridiplantae</taxon>
        <taxon>Streptophyta</taxon>
        <taxon>Embryophyta</taxon>
        <taxon>Tracheophyta</taxon>
        <taxon>Spermatophyta</taxon>
        <taxon>Magnoliopsida</taxon>
        <taxon>eudicotyledons</taxon>
        <taxon>Gunneridae</taxon>
        <taxon>Pentapetalae</taxon>
        <taxon>rosids</taxon>
        <taxon>fabids</taxon>
        <taxon>Fabales</taxon>
        <taxon>Fabaceae</taxon>
        <taxon>Papilionoideae</taxon>
        <taxon>50 kb inversion clade</taxon>
        <taxon>NPAAA clade</taxon>
        <taxon>indigoferoid/millettioid clade</taxon>
        <taxon>Phaseoleae</taxon>
        <taxon>Mucuna</taxon>
    </lineage>
</organism>
<feature type="non-terminal residue" evidence="1">
    <location>
        <position position="90"/>
    </location>
</feature>
<proteinExistence type="predicted"/>